<dbReference type="EMBL" id="BAABFN010000001">
    <property type="protein sequence ID" value="GAA4304141.1"/>
    <property type="molecule type" value="Genomic_DNA"/>
</dbReference>
<sequence>MLDASSLHAQGMALPQTAATESVVIAKNTTADFRQRFYEGLLKWSILKNISLPLTDADNAYDFRGSFWPMELILYHTDYARERLKYAFSMVDRQNADFQRALVEVVYTNFPTAFRPEVIRLMQRTTNAKVFAICANYLWRGGTTPDALPAILEGLRSRFDTARDNPVIMMLKADLGRARHAPPPLPDLRDLLGLQFAPGLPVLYSFQRRNRDYPGMVVVRGPDGRFVRNGDGSVFAVPQLARSISNLPFYLTNGNTPQGVYRMSGFAVSRSQFIGPTQNIQLSLPYEIPVDSFVINYIGADSCWQKEAYHDLLPASWQSYLPVYDAFYAGKAGRSAIIAHGTTIDPSFYKGQVYYPQTPSEGCLCALETWSPADGSRTSSYQQQLVDALKSTGSPVGYAVVIELDDKAGPVQLNELLPFIRRAENTGAAAP</sequence>
<accession>A0ABP8FIB4</accession>
<comment type="caution">
    <text evidence="1">The sequence shown here is derived from an EMBL/GenBank/DDBJ whole genome shotgun (WGS) entry which is preliminary data.</text>
</comment>
<proteinExistence type="predicted"/>
<evidence type="ECO:0000313" key="1">
    <source>
        <dbReference type="EMBL" id="GAA4304141.1"/>
    </source>
</evidence>
<reference evidence="2" key="1">
    <citation type="journal article" date="2019" name="Int. J. Syst. Evol. Microbiol.">
        <title>The Global Catalogue of Microorganisms (GCM) 10K type strain sequencing project: providing services to taxonomists for standard genome sequencing and annotation.</title>
        <authorList>
            <consortium name="The Broad Institute Genomics Platform"/>
            <consortium name="The Broad Institute Genome Sequencing Center for Infectious Disease"/>
            <person name="Wu L."/>
            <person name="Ma J."/>
        </authorList>
    </citation>
    <scope>NUCLEOTIDE SEQUENCE [LARGE SCALE GENOMIC DNA]</scope>
    <source>
        <strain evidence="2">JCM 17664</strain>
    </source>
</reference>
<protein>
    <submittedName>
        <fullName evidence="1">Uncharacterized protein</fullName>
    </submittedName>
</protein>
<gene>
    <name evidence="1" type="ORF">GCM10023143_08260</name>
</gene>
<organism evidence="1 2">
    <name type="scientific">Compostibacter hankyongensis</name>
    <dbReference type="NCBI Taxonomy" id="1007089"/>
    <lineage>
        <taxon>Bacteria</taxon>
        <taxon>Pseudomonadati</taxon>
        <taxon>Bacteroidota</taxon>
        <taxon>Chitinophagia</taxon>
        <taxon>Chitinophagales</taxon>
        <taxon>Chitinophagaceae</taxon>
        <taxon>Compostibacter</taxon>
    </lineage>
</organism>
<name>A0ABP8FIB4_9BACT</name>
<evidence type="ECO:0000313" key="2">
    <source>
        <dbReference type="Proteomes" id="UP001501207"/>
    </source>
</evidence>
<keyword evidence="2" id="KW-1185">Reference proteome</keyword>
<dbReference type="Proteomes" id="UP001501207">
    <property type="component" value="Unassembled WGS sequence"/>
</dbReference>